<dbReference type="AlphaFoldDB" id="R7Z285"/>
<dbReference type="OMA" id="NAYIRND"/>
<evidence type="ECO:0000313" key="7">
    <source>
        <dbReference type="EMBL" id="EON68203.1"/>
    </source>
</evidence>
<dbReference type="PANTHER" id="PTHR42973:SF39">
    <property type="entry name" value="FAD-BINDING PCMH-TYPE DOMAIN-CONTAINING PROTEIN"/>
    <property type="match status" value="1"/>
</dbReference>
<keyword evidence="3" id="KW-0285">Flavoprotein</keyword>
<dbReference type="Gene3D" id="3.30.43.10">
    <property type="entry name" value="Uridine Diphospho-n-acetylenolpyruvylglucosamine Reductase, domain 2"/>
    <property type="match status" value="1"/>
</dbReference>
<dbReference type="EMBL" id="JH767594">
    <property type="protein sequence ID" value="EON68203.1"/>
    <property type="molecule type" value="Genomic_DNA"/>
</dbReference>
<dbReference type="RefSeq" id="XP_007783520.1">
    <property type="nucleotide sequence ID" value="XM_007785330.1"/>
</dbReference>
<name>R7Z285_CONA1</name>
<dbReference type="InterPro" id="IPR006094">
    <property type="entry name" value="Oxid_FAD_bind_N"/>
</dbReference>
<dbReference type="InterPro" id="IPR016167">
    <property type="entry name" value="FAD-bd_PCMH_sub1"/>
</dbReference>
<evidence type="ECO:0000256" key="4">
    <source>
        <dbReference type="ARBA" id="ARBA00022827"/>
    </source>
</evidence>
<evidence type="ECO:0000256" key="5">
    <source>
        <dbReference type="ARBA" id="ARBA00023002"/>
    </source>
</evidence>
<comment type="cofactor">
    <cofactor evidence="1">
        <name>FAD</name>
        <dbReference type="ChEBI" id="CHEBI:57692"/>
    </cofactor>
</comment>
<organism evidence="7 8">
    <name type="scientific">Coniosporium apollinis (strain CBS 100218)</name>
    <name type="common">Rock-inhabiting black yeast</name>
    <dbReference type="NCBI Taxonomy" id="1168221"/>
    <lineage>
        <taxon>Eukaryota</taxon>
        <taxon>Fungi</taxon>
        <taxon>Dikarya</taxon>
        <taxon>Ascomycota</taxon>
        <taxon>Pezizomycotina</taxon>
        <taxon>Dothideomycetes</taxon>
        <taxon>Dothideomycetes incertae sedis</taxon>
        <taxon>Coniosporium</taxon>
    </lineage>
</organism>
<keyword evidence="8" id="KW-1185">Reference proteome</keyword>
<dbReference type="Gene3D" id="3.30.465.10">
    <property type="match status" value="1"/>
</dbReference>
<accession>R7Z285</accession>
<dbReference type="InterPro" id="IPR016169">
    <property type="entry name" value="FAD-bd_PCMH_sub2"/>
</dbReference>
<gene>
    <name evidence="7" type="ORF">W97_07461</name>
</gene>
<evidence type="ECO:0000256" key="2">
    <source>
        <dbReference type="ARBA" id="ARBA00005466"/>
    </source>
</evidence>
<dbReference type="OrthoDB" id="415825at2759"/>
<dbReference type="PROSITE" id="PS51387">
    <property type="entry name" value="FAD_PCMH"/>
    <property type="match status" value="1"/>
</dbReference>
<evidence type="ECO:0000259" key="6">
    <source>
        <dbReference type="PROSITE" id="PS51387"/>
    </source>
</evidence>
<dbReference type="InterPro" id="IPR016166">
    <property type="entry name" value="FAD-bd_PCMH"/>
</dbReference>
<keyword evidence="4" id="KW-0274">FAD</keyword>
<evidence type="ECO:0000256" key="3">
    <source>
        <dbReference type="ARBA" id="ARBA00022630"/>
    </source>
</evidence>
<dbReference type="HOGENOM" id="CLU_018354_9_1_1"/>
<dbReference type="GO" id="GO:0016491">
    <property type="term" value="F:oxidoreductase activity"/>
    <property type="evidence" value="ECO:0007669"/>
    <property type="project" value="UniProtKB-KW"/>
</dbReference>
<dbReference type="eggNOG" id="ENOG502S6SS">
    <property type="taxonomic scope" value="Eukaryota"/>
</dbReference>
<keyword evidence="5" id="KW-0560">Oxidoreductase</keyword>
<dbReference type="InterPro" id="IPR050416">
    <property type="entry name" value="FAD-linked_Oxidoreductase"/>
</dbReference>
<dbReference type="Proteomes" id="UP000016924">
    <property type="component" value="Unassembled WGS sequence"/>
</dbReference>
<dbReference type="SUPFAM" id="SSF56176">
    <property type="entry name" value="FAD-binding/transporter-associated domain-like"/>
    <property type="match status" value="1"/>
</dbReference>
<evidence type="ECO:0000256" key="1">
    <source>
        <dbReference type="ARBA" id="ARBA00001974"/>
    </source>
</evidence>
<dbReference type="STRING" id="1168221.R7Z285"/>
<dbReference type="Gene3D" id="3.40.462.20">
    <property type="match status" value="1"/>
</dbReference>
<dbReference type="InterPro" id="IPR036318">
    <property type="entry name" value="FAD-bd_PCMH-like_sf"/>
</dbReference>
<proteinExistence type="inferred from homology"/>
<dbReference type="PANTHER" id="PTHR42973">
    <property type="entry name" value="BINDING OXIDOREDUCTASE, PUTATIVE (AFU_ORTHOLOGUE AFUA_1G17690)-RELATED"/>
    <property type="match status" value="1"/>
</dbReference>
<evidence type="ECO:0000313" key="8">
    <source>
        <dbReference type="Proteomes" id="UP000016924"/>
    </source>
</evidence>
<comment type="similarity">
    <text evidence="2">Belongs to the oxygen-dependent FAD-linked oxidoreductase family.</text>
</comment>
<dbReference type="GO" id="GO:0071949">
    <property type="term" value="F:FAD binding"/>
    <property type="evidence" value="ECO:0007669"/>
    <property type="project" value="InterPro"/>
</dbReference>
<feature type="domain" description="FAD-binding PCMH-type" evidence="6">
    <location>
        <begin position="37"/>
        <end position="208"/>
    </location>
</feature>
<sequence length="469" mass="52919">MADSPPTLDSLIVWRSDANTEAYEKARVDRVFNQRRPKRFPIAVVEAIHESHVVDAVRLAIERNCRVSVRSGGHSWAAWSVRDDAILIDLGKLQEISLDEKTGIVKVSPSTTGRMLNGFLSEKGLMFAGGHCPDVGVGGFLLQGGMGWNCKNWGWACENVVAIDVVTGDGRLLHCDANQNSELLWAARGAGPGFPAIVTRFYIQTRRCYSHMRSSAYTYQKSEYHKAMNWILGITAEYDDDTEIVVVGSYPPGSPDICITVLLVTFKNSEEEARKALQEAEDSHPPGTVNKWFCNPTSLKQEYEDQAAANPSGYRYCADNAYISNDADVAETLQAAFTTLPHRKSFTLWYSMAPVSRRKLPDMALSMQTDHYFALYTIWEDEKDDERCQNWVRDIMKDVETRSEGAYLGDSDFQTRRTRFWGEEEGKKLMRLRRDWDPLARICGYLDVGDKSGLNGLENVHEWQVVAKI</sequence>
<protein>
    <recommendedName>
        <fullName evidence="6">FAD-binding PCMH-type domain-containing protein</fullName>
    </recommendedName>
</protein>
<reference evidence="8" key="1">
    <citation type="submission" date="2012-06" db="EMBL/GenBank/DDBJ databases">
        <title>The genome sequence of Coniosporium apollinis CBS 100218.</title>
        <authorList>
            <consortium name="The Broad Institute Genome Sequencing Platform"/>
            <person name="Cuomo C."/>
            <person name="Gorbushina A."/>
            <person name="Noack S."/>
            <person name="Walker B."/>
            <person name="Young S.K."/>
            <person name="Zeng Q."/>
            <person name="Gargeya S."/>
            <person name="Fitzgerald M."/>
            <person name="Haas B."/>
            <person name="Abouelleil A."/>
            <person name="Alvarado L."/>
            <person name="Arachchi H.M."/>
            <person name="Berlin A.M."/>
            <person name="Chapman S.B."/>
            <person name="Goldberg J."/>
            <person name="Griggs A."/>
            <person name="Gujja S."/>
            <person name="Hansen M."/>
            <person name="Howarth C."/>
            <person name="Imamovic A."/>
            <person name="Larimer J."/>
            <person name="McCowan C."/>
            <person name="Montmayeur A."/>
            <person name="Murphy C."/>
            <person name="Neiman D."/>
            <person name="Pearson M."/>
            <person name="Priest M."/>
            <person name="Roberts A."/>
            <person name="Saif S."/>
            <person name="Shea T."/>
            <person name="Sisk P."/>
            <person name="Sykes S."/>
            <person name="Wortman J."/>
            <person name="Nusbaum C."/>
            <person name="Birren B."/>
        </authorList>
    </citation>
    <scope>NUCLEOTIDE SEQUENCE [LARGE SCALE GENOMIC DNA]</scope>
    <source>
        <strain evidence="8">CBS 100218</strain>
    </source>
</reference>
<dbReference type="Pfam" id="PF01565">
    <property type="entry name" value="FAD_binding_4"/>
    <property type="match status" value="1"/>
</dbReference>
<dbReference type="GeneID" id="19904772"/>